<feature type="transmembrane region" description="Helical" evidence="6">
    <location>
        <begin position="392"/>
        <end position="414"/>
    </location>
</feature>
<feature type="transmembrane region" description="Helical" evidence="6">
    <location>
        <begin position="426"/>
        <end position="444"/>
    </location>
</feature>
<feature type="transmembrane region" description="Helical" evidence="6">
    <location>
        <begin position="121"/>
        <end position="140"/>
    </location>
</feature>
<evidence type="ECO:0000313" key="7">
    <source>
        <dbReference type="EMBL" id="TFU01096.1"/>
    </source>
</evidence>
<keyword evidence="5 6" id="KW-0472">Membrane</keyword>
<dbReference type="EMBL" id="SIHO01000003">
    <property type="protein sequence ID" value="TFU01096.1"/>
    <property type="molecule type" value="Genomic_DNA"/>
</dbReference>
<feature type="transmembrane region" description="Helical" evidence="6">
    <location>
        <begin position="367"/>
        <end position="386"/>
    </location>
</feature>
<dbReference type="AlphaFoldDB" id="A0A4Y9EL06"/>
<dbReference type="Pfam" id="PF01943">
    <property type="entry name" value="Polysacc_synt"/>
    <property type="match status" value="1"/>
</dbReference>
<reference evidence="7 8" key="1">
    <citation type="submission" date="2019-02" db="EMBL/GenBank/DDBJ databases">
        <title>Polymorphobacter sp. isolated from the lake at the Tibet of China.</title>
        <authorList>
            <person name="Li A."/>
        </authorList>
    </citation>
    <scope>NUCLEOTIDE SEQUENCE [LARGE SCALE GENOMIC DNA]</scope>
    <source>
        <strain evidence="7 8">DJ1R-1</strain>
    </source>
</reference>
<feature type="transmembrane region" description="Helical" evidence="6">
    <location>
        <begin position="304"/>
        <end position="324"/>
    </location>
</feature>
<name>A0A4Y9EL06_9SPHN</name>
<accession>A0A4Y9EL06</accession>
<sequence length="491" mass="52564">MTTPSVTLWNKLAGSGTKFFRDYIVLAGGQVIAKLLGFAAFAWLARMLDPVDYGAVEYVVGLAVFFAMLVDGGLDVIGTRRVGRDPDELPLLAFQIPAARLLLAFIAVPLMLIIATQLMKATVPLALVWLFALSLLTTPWRQQWLFQATERMAAAAIADMLRMGVFAALIWTLVRAPGDLLEVGWAEIAAVSAMTLYCLMVQHHRIARIRLRGSFADFGALLREGAAVGSTNLVWALNQYAPLFLIGALIGGVATAWFAAASRIVTSLVTFSNLYHFNLYPSVTRNYARNDGSLGILLARSLRVTGWGATFLALVLTVFATPIVRLALGPKLLDAAPLLAVMAWMVPVTIWSGHARWGLAAAGAQTRVLWSQCIGLATTVVLALALGHALGAMGYAIASLAGFVMVWIASHRFAKLWGCAPPPFRLVLSPLALAGAIIALNLLVPLSTMLALASVAAYAALAPLLDRTLIADIILLGGTKRNYGATRTETE</sequence>
<feature type="transmembrane region" description="Helical" evidence="6">
    <location>
        <begin position="89"/>
        <end position="115"/>
    </location>
</feature>
<evidence type="ECO:0000256" key="4">
    <source>
        <dbReference type="ARBA" id="ARBA00022989"/>
    </source>
</evidence>
<dbReference type="InterPro" id="IPR002797">
    <property type="entry name" value="Polysacc_synth"/>
</dbReference>
<feature type="transmembrane region" description="Helical" evidence="6">
    <location>
        <begin position="450"/>
        <end position="477"/>
    </location>
</feature>
<evidence type="ECO:0000256" key="6">
    <source>
        <dbReference type="SAM" id="Phobius"/>
    </source>
</evidence>
<evidence type="ECO:0000256" key="2">
    <source>
        <dbReference type="ARBA" id="ARBA00022475"/>
    </source>
</evidence>
<dbReference type="OrthoDB" id="7605542at2"/>
<feature type="transmembrane region" description="Helical" evidence="6">
    <location>
        <begin position="23"/>
        <end position="46"/>
    </location>
</feature>
<proteinExistence type="predicted"/>
<dbReference type="Proteomes" id="UP000297737">
    <property type="component" value="Unassembled WGS sequence"/>
</dbReference>
<feature type="transmembrane region" description="Helical" evidence="6">
    <location>
        <begin position="152"/>
        <end position="171"/>
    </location>
</feature>
<dbReference type="PANTHER" id="PTHR30250:SF11">
    <property type="entry name" value="O-ANTIGEN TRANSPORTER-RELATED"/>
    <property type="match status" value="1"/>
</dbReference>
<gene>
    <name evidence="7" type="ORF">EUV02_12335</name>
</gene>
<protein>
    <recommendedName>
        <fullName evidence="9">Polysaccharide biosynthesis protein</fullName>
    </recommendedName>
</protein>
<evidence type="ECO:0000256" key="1">
    <source>
        <dbReference type="ARBA" id="ARBA00004651"/>
    </source>
</evidence>
<keyword evidence="8" id="KW-1185">Reference proteome</keyword>
<comment type="subcellular location">
    <subcellularLocation>
        <location evidence="1">Cell membrane</location>
        <topology evidence="1">Multi-pass membrane protein</topology>
    </subcellularLocation>
</comment>
<organism evidence="7 8">
    <name type="scientific">Glacieibacterium arshaanense</name>
    <dbReference type="NCBI Taxonomy" id="2511025"/>
    <lineage>
        <taxon>Bacteria</taxon>
        <taxon>Pseudomonadati</taxon>
        <taxon>Pseudomonadota</taxon>
        <taxon>Alphaproteobacteria</taxon>
        <taxon>Sphingomonadales</taxon>
        <taxon>Sphingosinicellaceae</taxon>
        <taxon>Glacieibacterium</taxon>
    </lineage>
</organism>
<dbReference type="RefSeq" id="WP_135246600.1">
    <property type="nucleotide sequence ID" value="NZ_SIHO01000003.1"/>
</dbReference>
<feature type="transmembrane region" description="Helical" evidence="6">
    <location>
        <begin position="58"/>
        <end position="77"/>
    </location>
</feature>
<evidence type="ECO:0000313" key="8">
    <source>
        <dbReference type="Proteomes" id="UP000297737"/>
    </source>
</evidence>
<evidence type="ECO:0000256" key="3">
    <source>
        <dbReference type="ARBA" id="ARBA00022692"/>
    </source>
</evidence>
<evidence type="ECO:0000256" key="5">
    <source>
        <dbReference type="ARBA" id="ARBA00023136"/>
    </source>
</evidence>
<feature type="transmembrane region" description="Helical" evidence="6">
    <location>
        <begin position="336"/>
        <end position="355"/>
    </location>
</feature>
<feature type="transmembrane region" description="Helical" evidence="6">
    <location>
        <begin position="183"/>
        <end position="202"/>
    </location>
</feature>
<dbReference type="GO" id="GO:0005886">
    <property type="term" value="C:plasma membrane"/>
    <property type="evidence" value="ECO:0007669"/>
    <property type="project" value="UniProtKB-SubCell"/>
</dbReference>
<dbReference type="InterPro" id="IPR050833">
    <property type="entry name" value="Poly_Biosynth_Transport"/>
</dbReference>
<keyword evidence="3 6" id="KW-0812">Transmembrane</keyword>
<evidence type="ECO:0008006" key="9">
    <source>
        <dbReference type="Google" id="ProtNLM"/>
    </source>
</evidence>
<feature type="transmembrane region" description="Helical" evidence="6">
    <location>
        <begin position="240"/>
        <end position="258"/>
    </location>
</feature>
<comment type="caution">
    <text evidence="7">The sequence shown here is derived from an EMBL/GenBank/DDBJ whole genome shotgun (WGS) entry which is preliminary data.</text>
</comment>
<keyword evidence="2" id="KW-1003">Cell membrane</keyword>
<keyword evidence="4 6" id="KW-1133">Transmembrane helix</keyword>
<dbReference type="PANTHER" id="PTHR30250">
    <property type="entry name" value="PST FAMILY PREDICTED COLANIC ACID TRANSPORTER"/>
    <property type="match status" value="1"/>
</dbReference>